<dbReference type="GO" id="GO:0042549">
    <property type="term" value="P:photosystem II stabilization"/>
    <property type="evidence" value="ECO:0007669"/>
    <property type="project" value="InterPro"/>
</dbReference>
<accession>A0A164YI48</accession>
<evidence type="ECO:0000313" key="9">
    <source>
        <dbReference type="EMBL" id="WOH01011.1"/>
    </source>
</evidence>
<proteinExistence type="inferred from homology"/>
<dbReference type="GO" id="GO:0010207">
    <property type="term" value="P:photosystem II assembly"/>
    <property type="evidence" value="ECO:0007669"/>
    <property type="project" value="InterPro"/>
</dbReference>
<name>A0A164YI48_DAUCS</name>
<protein>
    <submittedName>
        <fullName evidence="8">Uncharacterized protein</fullName>
    </submittedName>
</protein>
<evidence type="ECO:0000256" key="2">
    <source>
        <dbReference type="ARBA" id="ARBA00009838"/>
    </source>
</evidence>
<evidence type="ECO:0000256" key="1">
    <source>
        <dbReference type="ARBA" id="ARBA00004334"/>
    </source>
</evidence>
<keyword evidence="7" id="KW-0604">Photosystem II</keyword>
<dbReference type="SUPFAM" id="SSF56925">
    <property type="entry name" value="OMPA-like"/>
    <property type="match status" value="1"/>
</dbReference>
<dbReference type="PANTHER" id="PTHR34058">
    <property type="entry name" value="OXYGEN-EVOLVING ENHANCER PROTEIN 1-2, CHLOROPLASTIC"/>
    <property type="match status" value="1"/>
</dbReference>
<dbReference type="GO" id="GO:0009535">
    <property type="term" value="C:chloroplast thylakoid membrane"/>
    <property type="evidence" value="ECO:0007669"/>
    <property type="project" value="UniProtKB-SubCell"/>
</dbReference>
<dbReference type="Proteomes" id="UP000077755">
    <property type="component" value="Chromosome 5"/>
</dbReference>
<sequence>MEVKGSGTANQCSTIDGGTETFAVKPGKCNAKKFWLEPTSFTVKAEHVGKNAPPETELATSHRISIHMQRTY</sequence>
<keyword evidence="10" id="KW-1185">Reference proteome</keyword>
<dbReference type="InterPro" id="IPR011250">
    <property type="entry name" value="OMP/PagP_B-barrel"/>
</dbReference>
<dbReference type="Gramene" id="KZM94544">
    <property type="protein sequence ID" value="KZM94544"/>
    <property type="gene ID" value="DCAR_017787"/>
</dbReference>
<dbReference type="EMBL" id="CP093347">
    <property type="protein sequence ID" value="WOH01011.1"/>
    <property type="molecule type" value="Genomic_DNA"/>
</dbReference>
<keyword evidence="3" id="KW-0602">Photosynthesis</keyword>
<evidence type="ECO:0000313" key="10">
    <source>
        <dbReference type="Proteomes" id="UP000077755"/>
    </source>
</evidence>
<reference evidence="8" key="1">
    <citation type="journal article" date="2016" name="Nat. Genet.">
        <title>A high-quality carrot genome assembly provides new insights into carotenoid accumulation and asterid genome evolution.</title>
        <authorList>
            <person name="Iorizzo M."/>
            <person name="Ellison S."/>
            <person name="Senalik D."/>
            <person name="Zeng P."/>
            <person name="Satapoomin P."/>
            <person name="Huang J."/>
            <person name="Bowman M."/>
            <person name="Iovene M."/>
            <person name="Sanseverino W."/>
            <person name="Cavagnaro P."/>
            <person name="Yildiz M."/>
            <person name="Macko-Podgorni A."/>
            <person name="Moranska E."/>
            <person name="Grzebelus E."/>
            <person name="Grzebelus D."/>
            <person name="Ashrafi H."/>
            <person name="Zheng Z."/>
            <person name="Cheng S."/>
            <person name="Spooner D."/>
            <person name="Van Deynze A."/>
            <person name="Simon P."/>
        </authorList>
    </citation>
    <scope>NUCLEOTIDE SEQUENCE [LARGE SCALE GENOMIC DNA]</scope>
    <source>
        <tissue evidence="8">Leaf</tissue>
    </source>
</reference>
<dbReference type="Gene3D" id="2.40.160.30">
    <property type="entry name" value="Photosystem II, cytochrome c-550 precursor"/>
    <property type="match status" value="1"/>
</dbReference>
<keyword evidence="6" id="KW-0464">Manganese</keyword>
<evidence type="ECO:0000256" key="5">
    <source>
        <dbReference type="ARBA" id="ARBA00023136"/>
    </source>
</evidence>
<comment type="subcellular location">
    <subcellularLocation>
        <location evidence="1">Plastid</location>
        <location evidence="1">Chloroplast thylakoid membrane</location>
    </subcellularLocation>
</comment>
<dbReference type="GO" id="GO:0009654">
    <property type="term" value="C:photosystem II oxygen evolving complex"/>
    <property type="evidence" value="ECO:0007669"/>
    <property type="project" value="InterPro"/>
</dbReference>
<dbReference type="InterPro" id="IPR002628">
    <property type="entry name" value="PsbO"/>
</dbReference>
<gene>
    <name evidence="8" type="ORF">DCAR_017787</name>
    <name evidence="9" type="ORF">DCAR_0520389</name>
</gene>
<evidence type="ECO:0000256" key="4">
    <source>
        <dbReference type="ARBA" id="ARBA00023078"/>
    </source>
</evidence>
<keyword evidence="4" id="KW-0793">Thylakoid</keyword>
<dbReference type="STRING" id="79200.A0A164YI48"/>
<dbReference type="EMBL" id="LNRQ01000005">
    <property type="protein sequence ID" value="KZM94544.1"/>
    <property type="molecule type" value="Genomic_DNA"/>
</dbReference>
<organism evidence="8">
    <name type="scientific">Daucus carota subsp. sativus</name>
    <name type="common">Carrot</name>
    <dbReference type="NCBI Taxonomy" id="79200"/>
    <lineage>
        <taxon>Eukaryota</taxon>
        <taxon>Viridiplantae</taxon>
        <taxon>Streptophyta</taxon>
        <taxon>Embryophyta</taxon>
        <taxon>Tracheophyta</taxon>
        <taxon>Spermatophyta</taxon>
        <taxon>Magnoliopsida</taxon>
        <taxon>eudicotyledons</taxon>
        <taxon>Gunneridae</taxon>
        <taxon>Pentapetalae</taxon>
        <taxon>asterids</taxon>
        <taxon>campanulids</taxon>
        <taxon>Apiales</taxon>
        <taxon>Apiaceae</taxon>
        <taxon>Apioideae</taxon>
        <taxon>Scandiceae</taxon>
        <taxon>Daucinae</taxon>
        <taxon>Daucus</taxon>
        <taxon>Daucus sect. Daucus</taxon>
    </lineage>
</organism>
<evidence type="ECO:0000313" key="8">
    <source>
        <dbReference type="EMBL" id="KZM94544.1"/>
    </source>
</evidence>
<dbReference type="GO" id="GO:0010242">
    <property type="term" value="F:oxygen evolving activity"/>
    <property type="evidence" value="ECO:0007669"/>
    <property type="project" value="InterPro"/>
</dbReference>
<dbReference type="AlphaFoldDB" id="A0A164YI48"/>
<dbReference type="Pfam" id="PF01716">
    <property type="entry name" value="MSP"/>
    <property type="match status" value="1"/>
</dbReference>
<evidence type="ECO:0000256" key="7">
    <source>
        <dbReference type="ARBA" id="ARBA00023276"/>
    </source>
</evidence>
<comment type="similarity">
    <text evidence="2">Belongs to the PsbO family.</text>
</comment>
<keyword evidence="5" id="KW-0472">Membrane</keyword>
<reference evidence="9" key="2">
    <citation type="submission" date="2022-03" db="EMBL/GenBank/DDBJ databases">
        <title>Draft title - Genomic analysis of global carrot germplasm unveils the trajectory of domestication and the origin of high carotenoid orange carrot.</title>
        <authorList>
            <person name="Iorizzo M."/>
            <person name="Ellison S."/>
            <person name="Senalik D."/>
            <person name="Macko-Podgorni A."/>
            <person name="Grzebelus D."/>
            <person name="Bostan H."/>
            <person name="Rolling W."/>
            <person name="Curaba J."/>
            <person name="Simon P."/>
        </authorList>
    </citation>
    <scope>NUCLEOTIDE SEQUENCE</scope>
    <source>
        <tissue evidence="9">Leaf</tissue>
    </source>
</reference>
<evidence type="ECO:0000256" key="3">
    <source>
        <dbReference type="ARBA" id="ARBA00022531"/>
    </source>
</evidence>
<evidence type="ECO:0000256" key="6">
    <source>
        <dbReference type="ARBA" id="ARBA00023211"/>
    </source>
</evidence>